<accession>A2CAC8</accession>
<dbReference type="Proteomes" id="UP000002274">
    <property type="component" value="Chromosome"/>
</dbReference>
<evidence type="ECO:0000256" key="3">
    <source>
        <dbReference type="ARBA" id="ARBA00009516"/>
    </source>
</evidence>
<name>A2CAC8_PROM3</name>
<dbReference type="Gene3D" id="3.40.50.2020">
    <property type="match status" value="1"/>
</dbReference>
<dbReference type="HOGENOM" id="CLU_067096_2_1_3"/>
<keyword evidence="8" id="KW-0547">Nucleotide-binding</keyword>
<keyword evidence="6 12" id="KW-0328">Glycosyltransferase</keyword>
<dbReference type="STRING" id="59922.P9303_16941"/>
<dbReference type="GO" id="GO:0004845">
    <property type="term" value="F:uracil phosphoribosyltransferase activity"/>
    <property type="evidence" value="ECO:0007669"/>
    <property type="project" value="UniProtKB-EC"/>
</dbReference>
<comment type="similarity">
    <text evidence="3">Belongs to the UPRTase family.</text>
</comment>
<dbReference type="RefSeq" id="WP_011826326.1">
    <property type="nucleotide sequence ID" value="NC_008820.1"/>
</dbReference>
<evidence type="ECO:0000256" key="8">
    <source>
        <dbReference type="ARBA" id="ARBA00022741"/>
    </source>
</evidence>
<dbReference type="BioCyc" id="PMAR59922:G1G80-1472-MONOMER"/>
<feature type="region of interest" description="Disordered" evidence="10">
    <location>
        <begin position="186"/>
        <end position="205"/>
    </location>
</feature>
<dbReference type="PANTHER" id="PTHR32315">
    <property type="entry name" value="ADENINE PHOSPHORIBOSYLTRANSFERASE"/>
    <property type="match status" value="1"/>
</dbReference>
<feature type="domain" description="Phosphoribosyltransferase" evidence="11">
    <location>
        <begin position="9"/>
        <end position="192"/>
    </location>
</feature>
<evidence type="ECO:0000313" key="12">
    <source>
        <dbReference type="EMBL" id="ABM78438.1"/>
    </source>
</evidence>
<keyword evidence="9" id="KW-0342">GTP-binding</keyword>
<comment type="pathway">
    <text evidence="2">Pyrimidine metabolism; UMP biosynthesis via salvage pathway; UMP from uracil: step 1/1.</text>
</comment>
<dbReference type="AlphaFoldDB" id="A2CAC8"/>
<keyword evidence="7 12" id="KW-0808">Transferase</keyword>
<dbReference type="EC" id="2.4.2.9" evidence="4"/>
<evidence type="ECO:0000259" key="11">
    <source>
        <dbReference type="Pfam" id="PF14681"/>
    </source>
</evidence>
<dbReference type="SUPFAM" id="SSF53271">
    <property type="entry name" value="PRTase-like"/>
    <property type="match status" value="1"/>
</dbReference>
<evidence type="ECO:0000256" key="6">
    <source>
        <dbReference type="ARBA" id="ARBA00022676"/>
    </source>
</evidence>
<evidence type="ECO:0000256" key="2">
    <source>
        <dbReference type="ARBA" id="ARBA00005180"/>
    </source>
</evidence>
<reference evidence="12 13" key="1">
    <citation type="journal article" date="2007" name="PLoS Genet.">
        <title>Patterns and implications of gene gain and loss in the evolution of Prochlorococcus.</title>
        <authorList>
            <person name="Kettler G.C."/>
            <person name="Martiny A.C."/>
            <person name="Huang K."/>
            <person name="Zucker J."/>
            <person name="Coleman M.L."/>
            <person name="Rodrigue S."/>
            <person name="Chen F."/>
            <person name="Lapidus A."/>
            <person name="Ferriera S."/>
            <person name="Johnson J."/>
            <person name="Steglich C."/>
            <person name="Church G.M."/>
            <person name="Richardson P."/>
            <person name="Chisholm S.W."/>
        </authorList>
    </citation>
    <scope>NUCLEOTIDE SEQUENCE [LARGE SCALE GENOMIC DNA]</scope>
    <source>
        <strain evidence="12 13">MIT 9303</strain>
    </source>
</reference>
<dbReference type="Pfam" id="PF14681">
    <property type="entry name" value="UPRTase"/>
    <property type="match status" value="1"/>
</dbReference>
<organism evidence="12 13">
    <name type="scientific">Prochlorococcus marinus (strain MIT 9303)</name>
    <dbReference type="NCBI Taxonomy" id="59922"/>
    <lineage>
        <taxon>Bacteria</taxon>
        <taxon>Bacillati</taxon>
        <taxon>Cyanobacteriota</taxon>
        <taxon>Cyanophyceae</taxon>
        <taxon>Synechococcales</taxon>
        <taxon>Prochlorococcaceae</taxon>
        <taxon>Prochlorococcus</taxon>
    </lineage>
</organism>
<evidence type="ECO:0000256" key="5">
    <source>
        <dbReference type="ARBA" id="ARBA00022533"/>
    </source>
</evidence>
<evidence type="ECO:0000313" key="13">
    <source>
        <dbReference type="Proteomes" id="UP000002274"/>
    </source>
</evidence>
<evidence type="ECO:0000256" key="1">
    <source>
        <dbReference type="ARBA" id="ARBA00001946"/>
    </source>
</evidence>
<proteinExistence type="inferred from homology"/>
<dbReference type="PANTHER" id="PTHR32315:SF4">
    <property type="entry name" value="URACIL PHOSPHORIBOSYLTRANSFERASE, CHLOROPLASTIC"/>
    <property type="match status" value="1"/>
</dbReference>
<sequence>MPMTLRVVVPPHPLIAHWLTLLRNTTTPPALYATGLEELGRWLTYEALRDWLPHRREMVTTSQAQTEGTLVESNVPLLSIPLLPGGLDLWQGARRVLPSSQLCLGGVPDNIESNAGVIVFVDQIASGERLLAILKLLQTQEIEARRLRVITVLASSPGLKQLGEMMPNLTIHTACIDPELTEDGEISPGIGNPVLRLNTRTGGKT</sequence>
<dbReference type="GO" id="GO:0005525">
    <property type="term" value="F:GTP binding"/>
    <property type="evidence" value="ECO:0007669"/>
    <property type="project" value="UniProtKB-KW"/>
</dbReference>
<dbReference type="InterPro" id="IPR000836">
    <property type="entry name" value="PRTase_dom"/>
</dbReference>
<comment type="cofactor">
    <cofactor evidence="1">
        <name>Mg(2+)</name>
        <dbReference type="ChEBI" id="CHEBI:18420"/>
    </cofactor>
</comment>
<dbReference type="InterPro" id="IPR029057">
    <property type="entry name" value="PRTase-like"/>
</dbReference>
<evidence type="ECO:0000256" key="9">
    <source>
        <dbReference type="ARBA" id="ARBA00023134"/>
    </source>
</evidence>
<protein>
    <recommendedName>
        <fullName evidence="4">uracil phosphoribosyltransferase</fullName>
        <ecNumber evidence="4">2.4.2.9</ecNumber>
    </recommendedName>
</protein>
<dbReference type="InterPro" id="IPR050054">
    <property type="entry name" value="UPRTase/APRTase"/>
</dbReference>
<dbReference type="EMBL" id="CP000554">
    <property type="protein sequence ID" value="ABM78438.1"/>
    <property type="molecule type" value="Genomic_DNA"/>
</dbReference>
<keyword evidence="5" id="KW-0021">Allosteric enzyme</keyword>
<dbReference type="KEGG" id="pmf:P9303_16941"/>
<gene>
    <name evidence="12" type="primary">upp</name>
    <name evidence="12" type="ordered locus">P9303_16941</name>
</gene>
<evidence type="ECO:0000256" key="7">
    <source>
        <dbReference type="ARBA" id="ARBA00022679"/>
    </source>
</evidence>
<evidence type="ECO:0000256" key="10">
    <source>
        <dbReference type="SAM" id="MobiDB-lite"/>
    </source>
</evidence>
<evidence type="ECO:0000256" key="4">
    <source>
        <dbReference type="ARBA" id="ARBA00011894"/>
    </source>
</evidence>